<accession>T0RAG4</accession>
<protein>
    <recommendedName>
        <fullName evidence="6">subtilisin</fullName>
        <ecNumber evidence="6">3.4.21.62</ecNumber>
    </recommendedName>
</protein>
<evidence type="ECO:0000256" key="4">
    <source>
        <dbReference type="ARBA" id="ARBA00022825"/>
    </source>
</evidence>
<dbReference type="InterPro" id="IPR050131">
    <property type="entry name" value="Peptidase_S8_subtilisin-like"/>
</dbReference>
<reference evidence="10 11" key="1">
    <citation type="submission" date="2012-04" db="EMBL/GenBank/DDBJ databases">
        <title>The Genome Sequence of Saprolegnia declina VS20.</title>
        <authorList>
            <consortium name="The Broad Institute Genome Sequencing Platform"/>
            <person name="Russ C."/>
            <person name="Nusbaum C."/>
            <person name="Tyler B."/>
            <person name="van West P."/>
            <person name="Dieguez-Uribeondo J."/>
            <person name="de Bruijn I."/>
            <person name="Tripathy S."/>
            <person name="Jiang R."/>
            <person name="Young S.K."/>
            <person name="Zeng Q."/>
            <person name="Gargeya S."/>
            <person name="Fitzgerald M."/>
            <person name="Haas B."/>
            <person name="Abouelleil A."/>
            <person name="Alvarado L."/>
            <person name="Arachchi H.M."/>
            <person name="Berlin A."/>
            <person name="Chapman S.B."/>
            <person name="Goldberg J."/>
            <person name="Griggs A."/>
            <person name="Gujja S."/>
            <person name="Hansen M."/>
            <person name="Howarth C."/>
            <person name="Imamovic A."/>
            <person name="Larimer J."/>
            <person name="McCowen C."/>
            <person name="Montmayeur A."/>
            <person name="Murphy C."/>
            <person name="Neiman D."/>
            <person name="Pearson M."/>
            <person name="Priest M."/>
            <person name="Roberts A."/>
            <person name="Saif S."/>
            <person name="Shea T."/>
            <person name="Sisk P."/>
            <person name="Sykes S."/>
            <person name="Wortman J."/>
            <person name="Nusbaum C."/>
            <person name="Birren B."/>
        </authorList>
    </citation>
    <scope>NUCLEOTIDE SEQUENCE [LARGE SCALE GENOMIC DNA]</scope>
    <source>
        <strain evidence="10 11">VS20</strain>
    </source>
</reference>
<sequence length="752" mass="81354">MKLAIVVSALVASTAAKITSSALRQLEADNTFQAFVTFAKDTSKLESLELVGATAEERRESVYQSSSAVAAKRQALLEQVLGTGHKIRSLWISEVTIIDNVDKALAAKIAAIEGVVKVDVVKEIALSPVVTKDDDSANANANARPTGIQWGVTTIGAPDIWKHTRGAGVVVGSIDTGARHTHEAIKSKWRADRGWFDPYNTSTVPEDLNGHGTHTIGTMVGDYGLGVAPDAQWIACRGLYNRVGTNAALLECAQFMICPTETDGNKPDCKKGANVINNSWGGATTTDPWFQDMIDAWHKAGITPIFANGNDGPACATAGNPANYPNLIAVGAIGSHSNEPTKLAYFSSKGPAKYVDNMGQSHTIVKPDISAPGFYTYSSYKGSDTDYQFSAGTSMAAPHVAGVVALMKSVQKDLTYDEIYHALTTTTDQSMMEVEPSAWRLPKNVTLPAAPNCAGVDDTAWPNNRYGYGRVNVAKILKDGKLPVPPPAPTSAPVQTADTISLCNYKHSVLSEWNGQLFVDTEKKNFNEKFWYNFDDKSIQSQSNNETCLDVYQDVQGKNQVRLHPCTGGSAQKWGFEPNSHSLRHLTVRNLCLESAHAAPGAAPFVAECTGGVSQWFTKCEEAPAAKSYVKLTTKDKKAISEFYSGVYANWASDSINELFTYDNSAKTLQAASNGECLDAFRDGDKFGLHTYACDATNSNQKWIIDAADHKIKHATHTNLCLDVDPTNPTHAVQVWECHNPNTNQWIDAIAF</sequence>
<evidence type="ECO:0000256" key="6">
    <source>
        <dbReference type="ARBA" id="ARBA00023619"/>
    </source>
</evidence>
<evidence type="ECO:0000256" key="7">
    <source>
        <dbReference type="PROSITE-ProRule" id="PRU01240"/>
    </source>
</evidence>
<dbReference type="InterPro" id="IPR035992">
    <property type="entry name" value="Ricin_B-like_lectins"/>
</dbReference>
<dbReference type="OrthoDB" id="67080at2759"/>
<dbReference type="InterPro" id="IPR000209">
    <property type="entry name" value="Peptidase_S8/S53_dom"/>
</dbReference>
<keyword evidence="3 7" id="KW-0378">Hydrolase</keyword>
<gene>
    <name evidence="10" type="ORF">SDRG_13041</name>
</gene>
<dbReference type="InParanoid" id="T0RAG4"/>
<evidence type="ECO:0000256" key="2">
    <source>
        <dbReference type="ARBA" id="ARBA00022670"/>
    </source>
</evidence>
<dbReference type="GeneID" id="19953768"/>
<dbReference type="EMBL" id="JH767186">
    <property type="protein sequence ID" value="EQC29168.1"/>
    <property type="molecule type" value="Genomic_DNA"/>
</dbReference>
<dbReference type="Gene3D" id="2.80.10.50">
    <property type="match status" value="2"/>
</dbReference>
<dbReference type="GO" id="GO:0006508">
    <property type="term" value="P:proteolysis"/>
    <property type="evidence" value="ECO:0007669"/>
    <property type="project" value="UniProtKB-KW"/>
</dbReference>
<evidence type="ECO:0000256" key="3">
    <source>
        <dbReference type="ARBA" id="ARBA00022801"/>
    </source>
</evidence>
<dbReference type="RefSeq" id="XP_008617346.1">
    <property type="nucleotide sequence ID" value="XM_008619124.1"/>
</dbReference>
<dbReference type="PANTHER" id="PTHR43806">
    <property type="entry name" value="PEPTIDASE S8"/>
    <property type="match status" value="1"/>
</dbReference>
<dbReference type="InterPro" id="IPR000772">
    <property type="entry name" value="Ricin_B_lectin"/>
</dbReference>
<keyword evidence="11" id="KW-1185">Reference proteome</keyword>
<dbReference type="PROSITE" id="PS51892">
    <property type="entry name" value="SUBTILASE"/>
    <property type="match status" value="1"/>
</dbReference>
<comment type="similarity">
    <text evidence="1 7">Belongs to the peptidase S8 family.</text>
</comment>
<keyword evidence="8" id="KW-0732">Signal</keyword>
<dbReference type="VEuPathDB" id="FungiDB:SDRG_13041"/>
<dbReference type="PROSITE" id="PS00138">
    <property type="entry name" value="SUBTILASE_SER"/>
    <property type="match status" value="1"/>
</dbReference>
<proteinExistence type="inferred from homology"/>
<evidence type="ECO:0000259" key="9">
    <source>
        <dbReference type="SMART" id="SM00458"/>
    </source>
</evidence>
<dbReference type="InterPro" id="IPR036852">
    <property type="entry name" value="Peptidase_S8/S53_dom_sf"/>
</dbReference>
<feature type="active site" description="Charge relay system" evidence="7">
    <location>
        <position position="211"/>
    </location>
</feature>
<feature type="active site" description="Charge relay system" evidence="7">
    <location>
        <position position="175"/>
    </location>
</feature>
<feature type="signal peptide" evidence="8">
    <location>
        <begin position="1"/>
        <end position="16"/>
    </location>
</feature>
<dbReference type="GO" id="GO:0004252">
    <property type="term" value="F:serine-type endopeptidase activity"/>
    <property type="evidence" value="ECO:0007669"/>
    <property type="project" value="UniProtKB-UniRule"/>
</dbReference>
<dbReference type="PRINTS" id="PR00723">
    <property type="entry name" value="SUBTILISIN"/>
</dbReference>
<name>T0RAG4_SAPDV</name>
<feature type="domain" description="Ricin B lectin" evidence="9">
    <location>
        <begin position="537"/>
        <end position="706"/>
    </location>
</feature>
<evidence type="ECO:0000256" key="8">
    <source>
        <dbReference type="SAM" id="SignalP"/>
    </source>
</evidence>
<dbReference type="SUPFAM" id="SSF50370">
    <property type="entry name" value="Ricin B-like lectins"/>
    <property type="match status" value="2"/>
</dbReference>
<dbReference type="PROSITE" id="PS50231">
    <property type="entry name" value="RICIN_B_LECTIN"/>
    <property type="match status" value="2"/>
</dbReference>
<keyword evidence="4 7" id="KW-0720">Serine protease</keyword>
<dbReference type="OMA" id="SMMEVEP"/>
<evidence type="ECO:0000313" key="10">
    <source>
        <dbReference type="EMBL" id="EQC29168.1"/>
    </source>
</evidence>
<dbReference type="SMART" id="SM00458">
    <property type="entry name" value="RICIN"/>
    <property type="match status" value="1"/>
</dbReference>
<comment type="catalytic activity">
    <reaction evidence="5">
        <text>Hydrolysis of proteins with broad specificity for peptide bonds, and a preference for a large uncharged residue in P1. Hydrolyzes peptide amides.</text>
        <dbReference type="EC" id="3.4.21.62"/>
    </reaction>
</comment>
<dbReference type="PANTHER" id="PTHR43806:SF67">
    <property type="entry name" value="EGF-LIKE DOMAIN-CONTAINING PROTEIN"/>
    <property type="match status" value="1"/>
</dbReference>
<organism evidence="10 11">
    <name type="scientific">Saprolegnia diclina (strain VS20)</name>
    <dbReference type="NCBI Taxonomy" id="1156394"/>
    <lineage>
        <taxon>Eukaryota</taxon>
        <taxon>Sar</taxon>
        <taxon>Stramenopiles</taxon>
        <taxon>Oomycota</taxon>
        <taxon>Saprolegniomycetes</taxon>
        <taxon>Saprolegniales</taxon>
        <taxon>Saprolegniaceae</taxon>
        <taxon>Saprolegnia</taxon>
    </lineage>
</organism>
<evidence type="ECO:0000256" key="5">
    <source>
        <dbReference type="ARBA" id="ARBA00023529"/>
    </source>
</evidence>
<dbReference type="Gene3D" id="3.40.50.200">
    <property type="entry name" value="Peptidase S8/S53 domain"/>
    <property type="match status" value="1"/>
</dbReference>
<evidence type="ECO:0000256" key="1">
    <source>
        <dbReference type="ARBA" id="ARBA00011073"/>
    </source>
</evidence>
<dbReference type="AlphaFoldDB" id="T0RAG4"/>
<feature type="chain" id="PRO_5004571134" description="subtilisin" evidence="8">
    <location>
        <begin position="17"/>
        <end position="752"/>
    </location>
</feature>
<dbReference type="Proteomes" id="UP000030762">
    <property type="component" value="Unassembled WGS sequence"/>
</dbReference>
<feature type="active site" description="Charge relay system" evidence="7">
    <location>
        <position position="394"/>
    </location>
</feature>
<dbReference type="EC" id="3.4.21.62" evidence="6"/>
<dbReference type="SUPFAM" id="SSF52743">
    <property type="entry name" value="Subtilisin-like"/>
    <property type="match status" value="1"/>
</dbReference>
<keyword evidence="2 7" id="KW-0645">Protease</keyword>
<dbReference type="InterPro" id="IPR015500">
    <property type="entry name" value="Peptidase_S8_subtilisin-rel"/>
</dbReference>
<dbReference type="Pfam" id="PF00082">
    <property type="entry name" value="Peptidase_S8"/>
    <property type="match status" value="1"/>
</dbReference>
<dbReference type="STRING" id="1156394.T0RAG4"/>
<dbReference type="InterPro" id="IPR023828">
    <property type="entry name" value="Peptidase_S8_Ser-AS"/>
</dbReference>
<dbReference type="Pfam" id="PF00652">
    <property type="entry name" value="Ricin_B_lectin"/>
    <property type="match status" value="2"/>
</dbReference>
<dbReference type="eggNOG" id="KOG1153">
    <property type="taxonomic scope" value="Eukaryota"/>
</dbReference>
<evidence type="ECO:0000313" key="11">
    <source>
        <dbReference type="Proteomes" id="UP000030762"/>
    </source>
</evidence>